<evidence type="ECO:0000313" key="2">
    <source>
        <dbReference type="Proteomes" id="UP000325849"/>
    </source>
</evidence>
<reference evidence="1 2" key="1">
    <citation type="submission" date="2019-07" db="EMBL/GenBank/DDBJ databases">
        <title>New species of Amycolatopsis and Streptomyces.</title>
        <authorList>
            <person name="Duangmal K."/>
            <person name="Teo W.F.A."/>
            <person name="Lipun K."/>
        </authorList>
    </citation>
    <scope>NUCLEOTIDE SEQUENCE [LARGE SCALE GENOMIC DNA]</scope>
    <source>
        <strain evidence="1 2">NBRC 109810</strain>
    </source>
</reference>
<dbReference type="SUPFAM" id="SSF103032">
    <property type="entry name" value="Hypothetical protein YwqG"/>
    <property type="match status" value="1"/>
</dbReference>
<gene>
    <name evidence="1" type="ORF">FNH09_32765</name>
</gene>
<dbReference type="InterPro" id="IPR035948">
    <property type="entry name" value="YwqG-like_sf"/>
</dbReference>
<dbReference type="Gene3D" id="2.30.320.10">
    <property type="entry name" value="YwqG-like"/>
    <property type="match status" value="1"/>
</dbReference>
<protein>
    <submittedName>
        <fullName evidence="1">DUF1963 domain-containing protein</fullName>
    </submittedName>
</protein>
<sequence length="295" mass="33182">MSRHTPNRPVDVESLFPELLPFRRQSVRLHPRPGSPDYKDSSVGGPLLWPAEEAWPVCWEEHYDMDTVSRLEPPVPMVPIVQVHCVDAPGVPFPEGTDLLQVLWCPYGHGEFCYPLPQVYWRDSGAVGDVLPTPVPAAGLDEDWYPAPCVVHPEQVTEFPSRDLPDEVYDALRGRFDALLAETGLDYPYHLAVAPGIKLGGYPSWTQDPAWPDCEGCGSRMEHLLTVSSWEFDGESWRTWLPEEDRVDENESGGRRWKDNAHNSAGLCLGDAGGVYIFECRTCPERPIGHWFDCS</sequence>
<dbReference type="AlphaFoldDB" id="A0A5N8VKP4"/>
<dbReference type="Proteomes" id="UP000325849">
    <property type="component" value="Unassembled WGS sequence"/>
</dbReference>
<dbReference type="EMBL" id="VJZD01000181">
    <property type="protein sequence ID" value="MPY35833.1"/>
    <property type="molecule type" value="Genomic_DNA"/>
</dbReference>
<accession>A0A5N8VKP4</accession>
<evidence type="ECO:0000313" key="1">
    <source>
        <dbReference type="EMBL" id="MPY35833.1"/>
    </source>
</evidence>
<name>A0A5N8VKP4_9ACTN</name>
<keyword evidence="2" id="KW-1185">Reference proteome</keyword>
<comment type="caution">
    <text evidence="1">The sequence shown here is derived from an EMBL/GenBank/DDBJ whole genome shotgun (WGS) entry which is preliminary data.</text>
</comment>
<dbReference type="OrthoDB" id="4332009at2"/>
<organism evidence="1 2">
    <name type="scientific">Streptomyces adustus</name>
    <dbReference type="NCBI Taxonomy" id="1609272"/>
    <lineage>
        <taxon>Bacteria</taxon>
        <taxon>Bacillati</taxon>
        <taxon>Actinomycetota</taxon>
        <taxon>Actinomycetes</taxon>
        <taxon>Kitasatosporales</taxon>
        <taxon>Streptomycetaceae</taxon>
        <taxon>Streptomyces</taxon>
    </lineage>
</organism>
<proteinExistence type="predicted"/>